<proteinExistence type="predicted"/>
<dbReference type="InterPro" id="IPR009057">
    <property type="entry name" value="Homeodomain-like_sf"/>
</dbReference>
<accession>A0ABW7YVH1</accession>
<evidence type="ECO:0000256" key="1">
    <source>
        <dbReference type="SAM" id="MobiDB-lite"/>
    </source>
</evidence>
<dbReference type="EMBL" id="JBITGY010000005">
    <property type="protein sequence ID" value="MFI6499876.1"/>
    <property type="molecule type" value="Genomic_DNA"/>
</dbReference>
<sequence length="184" mass="20147">MGRPSKLTADLRDQLCQHLEAGHFLGTAADLCGIGRSTVHRWMAHAEEDDAPEEYREFREAVTRARARASVVVLVSAAFADATGGTLIREVVRPDGTQERSWTTPNGRVALELLARMHPADWRPVKAVEVTGHQGGPVEVDQNSKVIEGIMRRIAEVKKRRQAERSSGAPTPVSSSNADMSEAR</sequence>
<dbReference type="Proteomes" id="UP001612741">
    <property type="component" value="Unassembled WGS sequence"/>
</dbReference>
<reference evidence="2 3" key="1">
    <citation type="submission" date="2024-10" db="EMBL/GenBank/DDBJ databases">
        <title>The Natural Products Discovery Center: Release of the First 8490 Sequenced Strains for Exploring Actinobacteria Biosynthetic Diversity.</title>
        <authorList>
            <person name="Kalkreuter E."/>
            <person name="Kautsar S.A."/>
            <person name="Yang D."/>
            <person name="Bader C.D."/>
            <person name="Teijaro C.N."/>
            <person name="Fluegel L."/>
            <person name="Davis C.M."/>
            <person name="Simpson J.R."/>
            <person name="Lauterbach L."/>
            <person name="Steele A.D."/>
            <person name="Gui C."/>
            <person name="Meng S."/>
            <person name="Li G."/>
            <person name="Viehrig K."/>
            <person name="Ye F."/>
            <person name="Su P."/>
            <person name="Kiefer A.F."/>
            <person name="Nichols A."/>
            <person name="Cepeda A.J."/>
            <person name="Yan W."/>
            <person name="Fan B."/>
            <person name="Jiang Y."/>
            <person name="Adhikari A."/>
            <person name="Zheng C.-J."/>
            <person name="Schuster L."/>
            <person name="Cowan T.M."/>
            <person name="Smanski M.J."/>
            <person name="Chevrette M.G."/>
            <person name="De Carvalho L.P.S."/>
            <person name="Shen B."/>
        </authorList>
    </citation>
    <scope>NUCLEOTIDE SEQUENCE [LARGE SCALE GENOMIC DNA]</scope>
    <source>
        <strain evidence="2 3">NPDC050545</strain>
    </source>
</reference>
<evidence type="ECO:0000313" key="2">
    <source>
        <dbReference type="EMBL" id="MFI6499876.1"/>
    </source>
</evidence>
<feature type="compositionally biased region" description="Polar residues" evidence="1">
    <location>
        <begin position="168"/>
        <end position="184"/>
    </location>
</feature>
<dbReference type="RefSeq" id="WP_397083445.1">
    <property type="nucleotide sequence ID" value="NZ_JBITGY010000005.1"/>
</dbReference>
<gene>
    <name evidence="2" type="ORF">ACIBG2_20985</name>
</gene>
<evidence type="ECO:0000313" key="3">
    <source>
        <dbReference type="Proteomes" id="UP001612741"/>
    </source>
</evidence>
<feature type="region of interest" description="Disordered" evidence="1">
    <location>
        <begin position="158"/>
        <end position="184"/>
    </location>
</feature>
<keyword evidence="3" id="KW-1185">Reference proteome</keyword>
<organism evidence="2 3">
    <name type="scientific">Nonomuraea typhae</name>
    <dbReference type="NCBI Taxonomy" id="2603600"/>
    <lineage>
        <taxon>Bacteria</taxon>
        <taxon>Bacillati</taxon>
        <taxon>Actinomycetota</taxon>
        <taxon>Actinomycetes</taxon>
        <taxon>Streptosporangiales</taxon>
        <taxon>Streptosporangiaceae</taxon>
        <taxon>Nonomuraea</taxon>
    </lineage>
</organism>
<comment type="caution">
    <text evidence="2">The sequence shown here is derived from an EMBL/GenBank/DDBJ whole genome shotgun (WGS) entry which is preliminary data.</text>
</comment>
<name>A0ABW7YVH1_9ACTN</name>
<evidence type="ECO:0008006" key="4">
    <source>
        <dbReference type="Google" id="ProtNLM"/>
    </source>
</evidence>
<dbReference type="Gene3D" id="1.10.10.60">
    <property type="entry name" value="Homeodomain-like"/>
    <property type="match status" value="1"/>
</dbReference>
<protein>
    <recommendedName>
        <fullName evidence="4">Helix-turn-helix domain-containing protein</fullName>
    </recommendedName>
</protein>
<dbReference type="SUPFAM" id="SSF46689">
    <property type="entry name" value="Homeodomain-like"/>
    <property type="match status" value="1"/>
</dbReference>